<organism evidence="2 3">
    <name type="scientific">Heterobasidion irregulare (strain TC 32-1)</name>
    <dbReference type="NCBI Taxonomy" id="747525"/>
    <lineage>
        <taxon>Eukaryota</taxon>
        <taxon>Fungi</taxon>
        <taxon>Dikarya</taxon>
        <taxon>Basidiomycota</taxon>
        <taxon>Agaricomycotina</taxon>
        <taxon>Agaricomycetes</taxon>
        <taxon>Russulales</taxon>
        <taxon>Bondarzewiaceae</taxon>
        <taxon>Heterobasidion</taxon>
        <taxon>Heterobasidion annosum species complex</taxon>
    </lineage>
</organism>
<accession>W4JX35</accession>
<dbReference type="KEGG" id="hir:HETIRDRAFT_107729"/>
<reference evidence="2 3" key="1">
    <citation type="journal article" date="2012" name="New Phytol.">
        <title>Insight into trade-off between wood decay and parasitism from the genome of a fungal forest pathogen.</title>
        <authorList>
            <person name="Olson A."/>
            <person name="Aerts A."/>
            <person name="Asiegbu F."/>
            <person name="Belbahri L."/>
            <person name="Bouzid O."/>
            <person name="Broberg A."/>
            <person name="Canback B."/>
            <person name="Coutinho P.M."/>
            <person name="Cullen D."/>
            <person name="Dalman K."/>
            <person name="Deflorio G."/>
            <person name="van Diepen L.T."/>
            <person name="Dunand C."/>
            <person name="Duplessis S."/>
            <person name="Durling M."/>
            <person name="Gonthier P."/>
            <person name="Grimwood J."/>
            <person name="Fossdal C.G."/>
            <person name="Hansson D."/>
            <person name="Henrissat B."/>
            <person name="Hietala A."/>
            <person name="Himmelstrand K."/>
            <person name="Hoffmeister D."/>
            <person name="Hogberg N."/>
            <person name="James T.Y."/>
            <person name="Karlsson M."/>
            <person name="Kohler A."/>
            <person name="Kues U."/>
            <person name="Lee Y.H."/>
            <person name="Lin Y.C."/>
            <person name="Lind M."/>
            <person name="Lindquist E."/>
            <person name="Lombard V."/>
            <person name="Lucas S."/>
            <person name="Lunden K."/>
            <person name="Morin E."/>
            <person name="Murat C."/>
            <person name="Park J."/>
            <person name="Raffaello T."/>
            <person name="Rouze P."/>
            <person name="Salamov A."/>
            <person name="Schmutz J."/>
            <person name="Solheim H."/>
            <person name="Stahlberg J."/>
            <person name="Velez H."/>
            <person name="de Vries R.P."/>
            <person name="Wiebenga A."/>
            <person name="Woodward S."/>
            <person name="Yakovlev I."/>
            <person name="Garbelotto M."/>
            <person name="Martin F."/>
            <person name="Grigoriev I.V."/>
            <person name="Stenlid J."/>
        </authorList>
    </citation>
    <scope>NUCLEOTIDE SEQUENCE [LARGE SCALE GENOMIC DNA]</scope>
    <source>
        <strain evidence="2 3">TC 32-1</strain>
    </source>
</reference>
<gene>
    <name evidence="2" type="ORF">HETIRDRAFT_107729</name>
</gene>
<dbReference type="EMBL" id="KI925462">
    <property type="protein sequence ID" value="ETW78122.1"/>
    <property type="molecule type" value="Genomic_DNA"/>
</dbReference>
<dbReference type="GeneID" id="20666272"/>
<keyword evidence="3" id="KW-1185">Reference proteome</keyword>
<feature type="region of interest" description="Disordered" evidence="1">
    <location>
        <begin position="75"/>
        <end position="182"/>
    </location>
</feature>
<dbReference type="RefSeq" id="XP_009550121.1">
    <property type="nucleotide sequence ID" value="XM_009551826.1"/>
</dbReference>
<dbReference type="Proteomes" id="UP000030671">
    <property type="component" value="Unassembled WGS sequence"/>
</dbReference>
<dbReference type="AlphaFoldDB" id="W4JX35"/>
<name>W4JX35_HETIT</name>
<sequence length="182" mass="20150">MTDDAASVHSRSTMDASLYEPNCDEPDGFSSVHQSHAQHLCDRRKLHPHASRHNIFSVWFLEIRVKDWRALPHRRGISSETSGKEAHPNAHPRPQPQDPCPAPPLPDPSAIAPPMPPLALEREQGRAALASRLRAKEKGSSLAVERPMIVPLAPETQARRATRREIKRDPACPASAPHPAPR</sequence>
<dbReference type="InParanoid" id="W4JX35"/>
<evidence type="ECO:0000313" key="3">
    <source>
        <dbReference type="Proteomes" id="UP000030671"/>
    </source>
</evidence>
<protein>
    <submittedName>
        <fullName evidence="2">Uncharacterized protein</fullName>
    </submittedName>
</protein>
<proteinExistence type="predicted"/>
<evidence type="ECO:0000256" key="1">
    <source>
        <dbReference type="SAM" id="MobiDB-lite"/>
    </source>
</evidence>
<dbReference type="HOGENOM" id="CLU_1482169_0_0_1"/>
<feature type="compositionally biased region" description="Pro residues" evidence="1">
    <location>
        <begin position="91"/>
        <end position="117"/>
    </location>
</feature>
<evidence type="ECO:0000313" key="2">
    <source>
        <dbReference type="EMBL" id="ETW78122.1"/>
    </source>
</evidence>